<dbReference type="Proteomes" id="UP001056778">
    <property type="component" value="Chromosome 3"/>
</dbReference>
<gene>
    <name evidence="1" type="ORF">MML48_3g00010779</name>
</gene>
<keyword evidence="2" id="KW-1185">Reference proteome</keyword>
<evidence type="ECO:0000313" key="2">
    <source>
        <dbReference type="Proteomes" id="UP001056778"/>
    </source>
</evidence>
<sequence>MIDRNEIYKIIPATNNITPNSAQTQFKQYTIMTTIGSVALLLVLTQGLLAKELRELHIDEEQVSHFRMHDYIKTYFVAPFLHVCHRSDPNLGDCIRRSVEKIKPLMVTGSPEYNIPCIEPLIIKDLIKEESSGLTITTTDVIAYGGSNFVVNSVNLSIDSGRFKVVVEVELPEVRIEARYNIQGKLVILQVKGNGLFYGNITNCTSRSVLKGEHYIRDGEEYIRFTSNTMKNSISGGKVLLQDIFKQKMLTDYIHICSANDADISKCILNSINLLRPQLKEGIEELDVPPLEPLPLDEITLKRGPTSTRITANITDIQVFGASDFEILELRANVKKNKFTFKVRLPYLYFQGKYDLDMQILLIKLKGRGPITGNFSNYGFEAVMKGDKIEQEGEEYLRFDKMKVRIHVGEAKLNLENLFGGDPVLGKVTNDILSDNSELFLNEIRPNLETSLAEKFTEIANKITLRFTYNELFP</sequence>
<protein>
    <submittedName>
        <fullName evidence="1">Uncharacterized protein</fullName>
    </submittedName>
</protein>
<name>A0ACB9TC69_HOLOL</name>
<comment type="caution">
    <text evidence="1">The sequence shown here is derived from an EMBL/GenBank/DDBJ whole genome shotgun (WGS) entry which is preliminary data.</text>
</comment>
<reference evidence="1" key="1">
    <citation type="submission" date="2022-04" db="EMBL/GenBank/DDBJ databases">
        <title>Chromosome-scale genome assembly of Holotrichia oblita Faldermann.</title>
        <authorList>
            <person name="Rongchong L."/>
        </authorList>
    </citation>
    <scope>NUCLEOTIDE SEQUENCE</scope>
    <source>
        <strain evidence="1">81SQS9</strain>
    </source>
</reference>
<organism evidence="1 2">
    <name type="scientific">Holotrichia oblita</name>
    <name type="common">Chafer beetle</name>
    <dbReference type="NCBI Taxonomy" id="644536"/>
    <lineage>
        <taxon>Eukaryota</taxon>
        <taxon>Metazoa</taxon>
        <taxon>Ecdysozoa</taxon>
        <taxon>Arthropoda</taxon>
        <taxon>Hexapoda</taxon>
        <taxon>Insecta</taxon>
        <taxon>Pterygota</taxon>
        <taxon>Neoptera</taxon>
        <taxon>Endopterygota</taxon>
        <taxon>Coleoptera</taxon>
        <taxon>Polyphaga</taxon>
        <taxon>Scarabaeiformia</taxon>
        <taxon>Scarabaeidae</taxon>
        <taxon>Melolonthinae</taxon>
        <taxon>Holotrichia</taxon>
    </lineage>
</organism>
<accession>A0ACB9TC69</accession>
<dbReference type="EMBL" id="CM043017">
    <property type="protein sequence ID" value="KAI4464415.1"/>
    <property type="molecule type" value="Genomic_DNA"/>
</dbReference>
<evidence type="ECO:0000313" key="1">
    <source>
        <dbReference type="EMBL" id="KAI4464415.1"/>
    </source>
</evidence>
<proteinExistence type="predicted"/>